<organism evidence="3 4">
    <name type="scientific">Mariniphaga sediminis</name>
    <dbReference type="NCBI Taxonomy" id="1628158"/>
    <lineage>
        <taxon>Bacteria</taxon>
        <taxon>Pseudomonadati</taxon>
        <taxon>Bacteroidota</taxon>
        <taxon>Bacteroidia</taxon>
        <taxon>Marinilabiliales</taxon>
        <taxon>Prolixibacteraceae</taxon>
        <taxon>Mariniphaga</taxon>
    </lineage>
</organism>
<dbReference type="InterPro" id="IPR010905">
    <property type="entry name" value="Glyco_hydro_88"/>
</dbReference>
<protein>
    <submittedName>
        <fullName evidence="3">Glycoside hydrolase family 88 protein</fullName>
    </submittedName>
</protein>
<dbReference type="AlphaFoldDB" id="A0A399DAM9"/>
<feature type="signal peptide" evidence="2">
    <location>
        <begin position="1"/>
        <end position="28"/>
    </location>
</feature>
<dbReference type="PANTHER" id="PTHR33886">
    <property type="entry name" value="UNSATURATED RHAMNOGALACTURONAN HYDROLASE (EUROFUNG)"/>
    <property type="match status" value="1"/>
</dbReference>
<dbReference type="SUPFAM" id="SSF48208">
    <property type="entry name" value="Six-hairpin glycosidases"/>
    <property type="match status" value="1"/>
</dbReference>
<keyword evidence="1 3" id="KW-0378">Hydrolase</keyword>
<keyword evidence="2" id="KW-0732">Signal</keyword>
<dbReference type="InterPro" id="IPR052043">
    <property type="entry name" value="PolySaccharide_Degr_Enz"/>
</dbReference>
<dbReference type="InterPro" id="IPR012341">
    <property type="entry name" value="6hp_glycosidase-like_sf"/>
</dbReference>
<dbReference type="GO" id="GO:0016787">
    <property type="term" value="F:hydrolase activity"/>
    <property type="evidence" value="ECO:0007669"/>
    <property type="project" value="UniProtKB-KW"/>
</dbReference>
<dbReference type="PANTHER" id="PTHR33886:SF8">
    <property type="entry name" value="UNSATURATED RHAMNOGALACTURONAN HYDROLASE (EUROFUNG)"/>
    <property type="match status" value="1"/>
</dbReference>
<keyword evidence="4" id="KW-1185">Reference proteome</keyword>
<proteinExistence type="predicted"/>
<dbReference type="Proteomes" id="UP000266441">
    <property type="component" value="Unassembled WGS sequence"/>
</dbReference>
<reference evidence="3 4" key="1">
    <citation type="journal article" date="2015" name="Int. J. Syst. Evol. Microbiol.">
        <title>Mariniphaga sediminis sp. nov., isolated from coastal sediment.</title>
        <authorList>
            <person name="Wang F.Q."/>
            <person name="Shen Q.Y."/>
            <person name="Chen G.J."/>
            <person name="Du Z.J."/>
        </authorList>
    </citation>
    <scope>NUCLEOTIDE SEQUENCE [LARGE SCALE GENOMIC DNA]</scope>
    <source>
        <strain evidence="3 4">SY21</strain>
    </source>
</reference>
<dbReference type="InterPro" id="IPR008928">
    <property type="entry name" value="6-hairpin_glycosidase_sf"/>
</dbReference>
<dbReference type="GO" id="GO:0005975">
    <property type="term" value="P:carbohydrate metabolic process"/>
    <property type="evidence" value="ECO:0007669"/>
    <property type="project" value="InterPro"/>
</dbReference>
<evidence type="ECO:0000256" key="2">
    <source>
        <dbReference type="SAM" id="SignalP"/>
    </source>
</evidence>
<dbReference type="Pfam" id="PF07470">
    <property type="entry name" value="Glyco_hydro_88"/>
    <property type="match status" value="1"/>
</dbReference>
<comment type="caution">
    <text evidence="3">The sequence shown here is derived from an EMBL/GenBank/DDBJ whole genome shotgun (WGS) entry which is preliminary data.</text>
</comment>
<dbReference type="OrthoDB" id="9807186at2"/>
<name>A0A399DAM9_9BACT</name>
<evidence type="ECO:0000256" key="1">
    <source>
        <dbReference type="ARBA" id="ARBA00022801"/>
    </source>
</evidence>
<evidence type="ECO:0000313" key="3">
    <source>
        <dbReference type="EMBL" id="RIH67191.1"/>
    </source>
</evidence>
<accession>A0A399DAM9</accession>
<dbReference type="Gene3D" id="1.50.10.10">
    <property type="match status" value="1"/>
</dbReference>
<evidence type="ECO:0000313" key="4">
    <source>
        <dbReference type="Proteomes" id="UP000266441"/>
    </source>
</evidence>
<feature type="chain" id="PRO_5017403904" evidence="2">
    <location>
        <begin position="29"/>
        <end position="416"/>
    </location>
</feature>
<sequence>MNRVKINRNIKTGSTFLFFLLYINTLVAQPTSSIIEKVADNIIENTSYKIVNKKTKELYSNSHNLPLSPDYKVESPYNQWEYWNGVLAIAMIRLSEVTGDMKYQQYALNNYKFIFDNLEYFGKQYEANYKWTSFHQYFRLSKLDDCGAMAAGLCDVWQYDKDIRYMPYLDRAANYILNDEKRLDDSTFVRDFPREMTLWADDLYMSVPFLARMYKITNDFKYLDIAITQIKNFRKYLYNENNGLYYHCWYNDNQQNGVAHWGRCNGWVIMAEVELLKLMPEEHPDKKKIIEILEDQIIGISRHQDYTGMWHQLINRADSYLESSATAMFVYGIATAVNNGWIDPSYASIAQNGWDGLCKKITETGEVEDICVGTGIKDNIRFYYDRPAKLNDIHGLGAVILAGSEIYLMEKLLKEQ</sequence>
<gene>
    <name evidence="3" type="ORF">D1164_01835</name>
</gene>
<dbReference type="RefSeq" id="WP_119348215.1">
    <property type="nucleotide sequence ID" value="NZ_QWET01000001.1"/>
</dbReference>
<dbReference type="EMBL" id="QWET01000001">
    <property type="protein sequence ID" value="RIH67191.1"/>
    <property type="molecule type" value="Genomic_DNA"/>
</dbReference>